<dbReference type="PANTHER" id="PTHR11506:SF41">
    <property type="entry name" value="LYSOSOME-ASSOCIATED MEMBRANE GLYCOPROTEIN 1-LIKE"/>
    <property type="match status" value="1"/>
</dbReference>
<evidence type="ECO:0000313" key="12">
    <source>
        <dbReference type="RefSeq" id="XP_035669459.1"/>
    </source>
</evidence>
<feature type="domain" description="Lysosome-associated membrane glycoprotein 2-like luminal" evidence="10">
    <location>
        <begin position="73"/>
        <end position="233"/>
    </location>
</feature>
<keyword evidence="4" id="KW-0967">Endosome</keyword>
<evidence type="ECO:0000256" key="2">
    <source>
        <dbReference type="ARBA" id="ARBA00022692"/>
    </source>
</evidence>
<evidence type="ECO:0000256" key="4">
    <source>
        <dbReference type="ARBA" id="ARBA00022753"/>
    </source>
</evidence>
<dbReference type="PRINTS" id="PR00336">
    <property type="entry name" value="LYSASSOCTDMP"/>
</dbReference>
<dbReference type="OrthoDB" id="10037042at2759"/>
<keyword evidence="6 8" id="KW-0472">Membrane</keyword>
<evidence type="ECO:0000256" key="9">
    <source>
        <dbReference type="SAM" id="Phobius"/>
    </source>
</evidence>
<comment type="subcellular location">
    <subcellularLocation>
        <location evidence="1">Endosome membrane</location>
        <topology evidence="1">Single-pass type I membrane protein</topology>
    </subcellularLocation>
    <subcellularLocation>
        <location evidence="8">Lysosome membrane</location>
        <topology evidence="8">Single-pass type I membrane protein</topology>
    </subcellularLocation>
</comment>
<keyword evidence="8" id="KW-1015">Disulfide bond</keyword>
<proteinExistence type="inferred from homology"/>
<evidence type="ECO:0000256" key="5">
    <source>
        <dbReference type="ARBA" id="ARBA00022989"/>
    </source>
</evidence>
<reference evidence="11" key="1">
    <citation type="journal article" date="2020" name="Nat. Ecol. Evol.">
        <title>Deeply conserved synteny resolves early events in vertebrate evolution.</title>
        <authorList>
            <person name="Simakov O."/>
            <person name="Marletaz F."/>
            <person name="Yue J.X."/>
            <person name="O'Connell B."/>
            <person name="Jenkins J."/>
            <person name="Brandt A."/>
            <person name="Calef R."/>
            <person name="Tung C.H."/>
            <person name="Huang T.K."/>
            <person name="Schmutz J."/>
            <person name="Satoh N."/>
            <person name="Yu J.K."/>
            <person name="Putnam N.H."/>
            <person name="Green R.E."/>
            <person name="Rokhsar D.S."/>
        </authorList>
    </citation>
    <scope>NUCLEOTIDE SEQUENCE [LARGE SCALE GENOMIC DNA]</scope>
    <source>
        <strain evidence="11">S238N-H82</strain>
    </source>
</reference>
<evidence type="ECO:0000256" key="3">
    <source>
        <dbReference type="ARBA" id="ARBA00022729"/>
    </source>
</evidence>
<dbReference type="GO" id="GO:0005886">
    <property type="term" value="C:plasma membrane"/>
    <property type="evidence" value="ECO:0000318"/>
    <property type="project" value="GO_Central"/>
</dbReference>
<dbReference type="InterPro" id="IPR048528">
    <property type="entry name" value="Lamp2-like_luminal"/>
</dbReference>
<dbReference type="FunFam" id="2.40.160.110:FF:000008">
    <property type="entry name" value="Uncharacterized protein"/>
    <property type="match status" value="1"/>
</dbReference>
<dbReference type="GO" id="GO:0031902">
    <property type="term" value="C:late endosome membrane"/>
    <property type="evidence" value="ECO:0000318"/>
    <property type="project" value="GO_Central"/>
</dbReference>
<keyword evidence="8" id="KW-0458">Lysosome</keyword>
<evidence type="ECO:0000256" key="8">
    <source>
        <dbReference type="PROSITE-ProRule" id="PRU00740"/>
    </source>
</evidence>
<dbReference type="GeneID" id="118411342"/>
<dbReference type="PANTHER" id="PTHR11506">
    <property type="entry name" value="LYSOSOME-ASSOCIATED MEMBRANE GLYCOPROTEIN"/>
    <property type="match status" value="1"/>
</dbReference>
<dbReference type="Gene3D" id="2.40.160.110">
    <property type="match status" value="1"/>
</dbReference>
<evidence type="ECO:0000256" key="6">
    <source>
        <dbReference type="ARBA" id="ARBA00023136"/>
    </source>
</evidence>
<dbReference type="PROSITE" id="PS51407">
    <property type="entry name" value="LAMP_3"/>
    <property type="match status" value="1"/>
</dbReference>
<dbReference type="GO" id="GO:0005765">
    <property type="term" value="C:lysosomal membrane"/>
    <property type="evidence" value="ECO:0000318"/>
    <property type="project" value="GO_Central"/>
</dbReference>
<dbReference type="GO" id="GO:0072594">
    <property type="term" value="P:establishment of protein localization to organelle"/>
    <property type="evidence" value="ECO:0000318"/>
    <property type="project" value="GO_Central"/>
</dbReference>
<protein>
    <submittedName>
        <fullName evidence="12">Lysosome-associated membrane glycoprotein 1-like</fullName>
    </submittedName>
</protein>
<dbReference type="AlphaFoldDB" id="A0A9J7KS12"/>
<dbReference type="RefSeq" id="XP_035669459.1">
    <property type="nucleotide sequence ID" value="XM_035813566.1"/>
</dbReference>
<name>A0A9J7KS12_BRAFL</name>
<keyword evidence="7" id="KW-0325">Glycoprotein</keyword>
<evidence type="ECO:0000313" key="11">
    <source>
        <dbReference type="Proteomes" id="UP000001554"/>
    </source>
</evidence>
<dbReference type="Pfam" id="PF01299">
    <property type="entry name" value="Lamp2-like_luminal"/>
    <property type="match status" value="1"/>
</dbReference>
<dbReference type="InterPro" id="IPR002000">
    <property type="entry name" value="Lysosome-assoc_membr_glycop"/>
</dbReference>
<organism evidence="11 12">
    <name type="scientific">Branchiostoma floridae</name>
    <name type="common">Florida lancelet</name>
    <name type="synonym">Amphioxus</name>
    <dbReference type="NCBI Taxonomy" id="7739"/>
    <lineage>
        <taxon>Eukaryota</taxon>
        <taxon>Metazoa</taxon>
        <taxon>Chordata</taxon>
        <taxon>Cephalochordata</taxon>
        <taxon>Leptocardii</taxon>
        <taxon>Amphioxiformes</taxon>
        <taxon>Branchiostomatidae</taxon>
        <taxon>Branchiostoma</taxon>
    </lineage>
</organism>
<gene>
    <name evidence="12" type="primary">LOC118411342</name>
</gene>
<evidence type="ECO:0000259" key="10">
    <source>
        <dbReference type="Pfam" id="PF01299"/>
    </source>
</evidence>
<keyword evidence="5 9" id="KW-1133">Transmembrane helix</keyword>
<evidence type="ECO:0000256" key="1">
    <source>
        <dbReference type="ARBA" id="ARBA00004530"/>
    </source>
</evidence>
<feature type="transmembrane region" description="Helical" evidence="9">
    <location>
        <begin position="255"/>
        <end position="278"/>
    </location>
</feature>
<comment type="similarity">
    <text evidence="8">Belongs to the LAMP family.</text>
</comment>
<accession>A0A9J7KS12</accession>
<keyword evidence="3" id="KW-0732">Signal</keyword>
<keyword evidence="11" id="KW-1185">Reference proteome</keyword>
<evidence type="ECO:0000256" key="7">
    <source>
        <dbReference type="ARBA" id="ARBA00023180"/>
    </source>
</evidence>
<dbReference type="OMA" id="LTFVFTM"/>
<comment type="caution">
    <text evidence="8">Lacks conserved residue(s) required for the propagation of feature annotation.</text>
</comment>
<keyword evidence="2 8" id="KW-0812">Transmembrane</keyword>
<dbReference type="Proteomes" id="UP000001554">
    <property type="component" value="Chromosome 3"/>
</dbReference>
<feature type="disulfide bond" evidence="8">
    <location>
        <begin position="206"/>
        <end position="243"/>
    </location>
</feature>
<dbReference type="KEGG" id="bfo:118411342"/>
<reference evidence="12" key="2">
    <citation type="submission" date="2025-08" db="UniProtKB">
        <authorList>
            <consortium name="RefSeq"/>
        </authorList>
    </citation>
    <scope>IDENTIFICATION</scope>
    <source>
        <strain evidence="12">S238N-H82</strain>
        <tissue evidence="12">Testes</tissue>
    </source>
</reference>
<sequence>MVHPVGIHNLDPGPPLCVSVDPRAQFNATYTCTVLGYSTVPMTKMSWLKTTVLFLCVFCMGATSNRQNVCSPPSQGHFAVRDHTGGHICLLADMGLQFRILYAKNDGKDGTSVFDLPQTANATGFCGSDSSSLTLTFHDDAFNVTFDFVKSARRTGASRFHVSAIEISYTELSSFFPGTKSPDGRRQVKNNTMDIFSADADKSYMCNTDMNITVTKDVSILVRKVQLQPFGVKSGQFSWAQVCSQDSGDKGGVNIAAIVIGVIAGVALLAGVFAYVIMSEKKRQDYRSLNSD</sequence>